<keyword evidence="2" id="KW-1185">Reference proteome</keyword>
<evidence type="ECO:0000313" key="1">
    <source>
        <dbReference type="EMBL" id="OAG31996.1"/>
    </source>
</evidence>
<dbReference type="VEuPathDB" id="MicrosporidiaDB:NEDG_00471"/>
<dbReference type="GeneID" id="93646821"/>
<gene>
    <name evidence="1" type="ORF">NEDG_00471</name>
</gene>
<comment type="caution">
    <text evidence="1">The sequence shown here is derived from an EMBL/GenBank/DDBJ whole genome shotgun (WGS) entry which is preliminary data.</text>
</comment>
<evidence type="ECO:0000313" key="2">
    <source>
        <dbReference type="Proteomes" id="UP000185944"/>
    </source>
</evidence>
<dbReference type="AlphaFoldDB" id="A0A177EJX4"/>
<name>A0A177EJX4_9MICR</name>
<dbReference type="RefSeq" id="XP_067545597.1">
    <property type="nucleotide sequence ID" value="XM_067687889.1"/>
</dbReference>
<dbReference type="Proteomes" id="UP000185944">
    <property type="component" value="Unassembled WGS sequence"/>
</dbReference>
<organism evidence="1 2">
    <name type="scientific">Nematocida displodere</name>
    <dbReference type="NCBI Taxonomy" id="1805483"/>
    <lineage>
        <taxon>Eukaryota</taxon>
        <taxon>Fungi</taxon>
        <taxon>Fungi incertae sedis</taxon>
        <taxon>Microsporidia</taxon>
        <taxon>Nematocida</taxon>
    </lineage>
</organism>
<protein>
    <submittedName>
        <fullName evidence="1">Uncharacterized protein</fullName>
    </submittedName>
</protein>
<proteinExistence type="predicted"/>
<dbReference type="OrthoDB" id="2186615at2759"/>
<reference evidence="1 2" key="1">
    <citation type="submission" date="2016-02" db="EMBL/GenBank/DDBJ databases">
        <title>Discovery of a natural microsporidian pathogen with a broad tissue tropism in Caenorhabditis elegans.</title>
        <authorList>
            <person name="Luallen R.J."/>
            <person name="Reinke A.W."/>
            <person name="Tong L."/>
            <person name="Botts M.R."/>
            <person name="Felix M.-A."/>
            <person name="Troemel E.R."/>
        </authorList>
    </citation>
    <scope>NUCLEOTIDE SEQUENCE [LARGE SCALE GENOMIC DNA]</scope>
    <source>
        <strain evidence="1 2">JUm2807</strain>
    </source>
</reference>
<dbReference type="EMBL" id="LTDL01000014">
    <property type="protein sequence ID" value="OAG31996.1"/>
    <property type="molecule type" value="Genomic_DNA"/>
</dbReference>
<accession>A0A177EJX4</accession>
<sequence>METAIAIKIPKNFVLEGASVLQLKNGKIFLRSQGVLYPVSEFPLEIPKYIIGEGEPLCKATRKGVIKVNAHLHAKDPA</sequence>